<comment type="caution">
    <text evidence="1">The sequence shown here is derived from an EMBL/GenBank/DDBJ whole genome shotgun (WGS) entry which is preliminary data.</text>
</comment>
<accession>A0A7Y6TU96</accession>
<dbReference type="Proteomes" id="UP000566985">
    <property type="component" value="Unassembled WGS sequence"/>
</dbReference>
<dbReference type="AlphaFoldDB" id="A0A7Y6TU96"/>
<reference evidence="1 2" key="1">
    <citation type="submission" date="2020-05" db="EMBL/GenBank/DDBJ databases">
        <title>Whole Genome Sequences of Enterobacteriales Associated with the International Space Station.</title>
        <authorList>
            <person name="Bharadwaj A."/>
            <person name="Daudu R."/>
            <person name="Singh N."/>
            <person name="Wood J."/>
            <person name="Debieu M."/>
            <person name="Mason C."/>
            <person name="Wang C."/>
            <person name="Venkateswaran K."/>
        </authorList>
    </citation>
    <scope>NUCLEOTIDE SEQUENCE [LARGE SCALE GENOMIC DNA]</scope>
    <source>
        <strain evidence="1 2">IF5SW-B1</strain>
    </source>
</reference>
<proteinExistence type="predicted"/>
<gene>
    <name evidence="1" type="ORF">HU668_21715</name>
</gene>
<dbReference type="Pfam" id="PF18928">
    <property type="entry name" value="DUF5677"/>
    <property type="match status" value="1"/>
</dbReference>
<organism evidence="1 2">
    <name type="scientific">Pantoea brenneri</name>
    <dbReference type="NCBI Taxonomy" id="472694"/>
    <lineage>
        <taxon>Bacteria</taxon>
        <taxon>Pseudomonadati</taxon>
        <taxon>Pseudomonadota</taxon>
        <taxon>Gammaproteobacteria</taxon>
        <taxon>Enterobacterales</taxon>
        <taxon>Erwiniaceae</taxon>
        <taxon>Pantoea</taxon>
    </lineage>
</organism>
<sequence>MYKESLEKNLREAKEARSTLKHLPGIKVGPRNPIKKGLYLTNYANCLLNRQIDIFDDSLLLLEKGRIQSACVLSRGMIETHAFARLMNKEIEKILNSQEGFESVDASIDMLLTFINSSRFKEKDQKNMKKGLFDPNDYMFTDEARYRLEHMLAGSKHVMDALRDLYRDELKETGMKESQFEQLYDVLSEWVHPSQKSIYHYYVPETHTVPTSVGDIHMNVSASLHCARALHFIMDTQRQHQWSYQLAQEIDRRS</sequence>
<dbReference type="EMBL" id="JABWPM010000041">
    <property type="protein sequence ID" value="NUY99059.1"/>
    <property type="molecule type" value="Genomic_DNA"/>
</dbReference>
<name>A0A7Y6TU96_9GAMM</name>
<evidence type="ECO:0000313" key="1">
    <source>
        <dbReference type="EMBL" id="NUY99059.1"/>
    </source>
</evidence>
<dbReference type="InterPro" id="IPR043733">
    <property type="entry name" value="DUF5677"/>
</dbReference>
<protein>
    <submittedName>
        <fullName evidence="1">Uncharacterized protein</fullName>
    </submittedName>
</protein>
<dbReference type="RefSeq" id="WP_069729751.1">
    <property type="nucleotide sequence ID" value="NZ_JACBPF010000042.1"/>
</dbReference>
<evidence type="ECO:0000313" key="2">
    <source>
        <dbReference type="Proteomes" id="UP000566985"/>
    </source>
</evidence>